<dbReference type="GO" id="GO:0030527">
    <property type="term" value="F:structural constituent of chromatin"/>
    <property type="evidence" value="ECO:0007669"/>
    <property type="project" value="InterPro"/>
</dbReference>
<dbReference type="Pfam" id="PF00216">
    <property type="entry name" value="Bac_DNA_binding"/>
    <property type="match status" value="1"/>
</dbReference>
<keyword evidence="1" id="KW-0226">DNA condensation</keyword>
<proteinExistence type="inferred from homology"/>
<dbReference type="InterPro" id="IPR000119">
    <property type="entry name" value="Hist_DNA-bd"/>
</dbReference>
<dbReference type="PRINTS" id="PR01727">
    <property type="entry name" value="DNABINDINGHU"/>
</dbReference>
<sequence length="112" mass="12089">MTKAELVEFVREKTNLRKVDAANAVAAMLAGVKDTLQKQGKVQIVGFGTFEVRQRSARTGRNPQDPSKTVHIPAKKVPVFKAGKLLREAVDATVAKKAAKKPAPKAAKKGKK</sequence>
<dbReference type="GO" id="GO:0030261">
    <property type="term" value="P:chromosome condensation"/>
    <property type="evidence" value="ECO:0007669"/>
    <property type="project" value="UniProtKB-KW"/>
</dbReference>
<organism evidence="4 5">
    <name type="scientific">Pyramidobacter porci</name>
    <dbReference type="NCBI Taxonomy" id="2605789"/>
    <lineage>
        <taxon>Bacteria</taxon>
        <taxon>Thermotogati</taxon>
        <taxon>Synergistota</taxon>
        <taxon>Synergistia</taxon>
        <taxon>Synergistales</taxon>
        <taxon>Dethiosulfovibrionaceae</taxon>
        <taxon>Pyramidobacter</taxon>
    </lineage>
</organism>
<dbReference type="RefSeq" id="WP_154527633.1">
    <property type="nucleotide sequence ID" value="NZ_JAXDZJ010000073.1"/>
</dbReference>
<dbReference type="InterPro" id="IPR010992">
    <property type="entry name" value="IHF-like_DNA-bd_dom_sf"/>
</dbReference>
<reference evidence="4 5" key="1">
    <citation type="submission" date="2019-08" db="EMBL/GenBank/DDBJ databases">
        <title>In-depth cultivation of the pig gut microbiome towards novel bacterial diversity and tailored functional studies.</title>
        <authorList>
            <person name="Wylensek D."/>
            <person name="Hitch T.C.A."/>
            <person name="Clavel T."/>
        </authorList>
    </citation>
    <scope>NUCLEOTIDE SEQUENCE [LARGE SCALE GENOMIC DNA]</scope>
    <source>
        <strain evidence="4 5">SM-530-WT-4B</strain>
    </source>
</reference>
<comment type="caution">
    <text evidence="4">The sequence shown here is derived from an EMBL/GenBank/DDBJ whole genome shotgun (WGS) entry which is preliminary data.</text>
</comment>
<dbReference type="GO" id="GO:0003677">
    <property type="term" value="F:DNA binding"/>
    <property type="evidence" value="ECO:0007669"/>
    <property type="project" value="UniProtKB-KW"/>
</dbReference>
<evidence type="ECO:0000256" key="1">
    <source>
        <dbReference type="ARBA" id="ARBA00023067"/>
    </source>
</evidence>
<dbReference type="SUPFAM" id="SSF47729">
    <property type="entry name" value="IHF-like DNA-binding proteins"/>
    <property type="match status" value="1"/>
</dbReference>
<dbReference type="EMBL" id="VUNH01000001">
    <property type="protein sequence ID" value="MST54490.1"/>
    <property type="molecule type" value="Genomic_DNA"/>
</dbReference>
<dbReference type="Proteomes" id="UP000473699">
    <property type="component" value="Unassembled WGS sequence"/>
</dbReference>
<evidence type="ECO:0000256" key="3">
    <source>
        <dbReference type="RuleBase" id="RU003939"/>
    </source>
</evidence>
<dbReference type="PANTHER" id="PTHR33175">
    <property type="entry name" value="DNA-BINDING PROTEIN HU"/>
    <property type="match status" value="1"/>
</dbReference>
<dbReference type="SMART" id="SM00411">
    <property type="entry name" value="BHL"/>
    <property type="match status" value="1"/>
</dbReference>
<dbReference type="AlphaFoldDB" id="A0A6L5Y880"/>
<gene>
    <name evidence="4" type="ORF">FYJ74_00260</name>
</gene>
<dbReference type="PANTHER" id="PTHR33175:SF3">
    <property type="entry name" value="DNA-BINDING PROTEIN HU-BETA"/>
    <property type="match status" value="1"/>
</dbReference>
<keyword evidence="2 4" id="KW-0238">DNA-binding</keyword>
<evidence type="ECO:0000256" key="2">
    <source>
        <dbReference type="ARBA" id="ARBA00023125"/>
    </source>
</evidence>
<comment type="similarity">
    <text evidence="3">Belongs to the bacterial histone-like protein family.</text>
</comment>
<dbReference type="Gene3D" id="4.10.520.10">
    <property type="entry name" value="IHF-like DNA-binding proteins"/>
    <property type="match status" value="1"/>
</dbReference>
<evidence type="ECO:0000313" key="4">
    <source>
        <dbReference type="EMBL" id="MST54490.1"/>
    </source>
</evidence>
<protein>
    <submittedName>
        <fullName evidence="4">HU family DNA-binding protein</fullName>
    </submittedName>
</protein>
<accession>A0A6L5Y880</accession>
<name>A0A6L5Y880_9BACT</name>
<evidence type="ECO:0000313" key="5">
    <source>
        <dbReference type="Proteomes" id="UP000473699"/>
    </source>
</evidence>
<keyword evidence="5" id="KW-1185">Reference proteome</keyword>
<dbReference type="CDD" id="cd13831">
    <property type="entry name" value="HU"/>
    <property type="match status" value="1"/>
</dbReference>